<sequence>MPGLKTTQYGTGDFSWMRNTDGLDEAITGVIDISDFTAGTHFPNGFLPSGLPVRIDDLDDIRPWADVSGAVLGFLKGDHKTDGVEDVNVAVITRGNIKTVKLPVAFTVPTTAVQPRFFFGS</sequence>
<evidence type="ECO:0000313" key="1">
    <source>
        <dbReference type="EMBL" id="RNL66249.1"/>
    </source>
</evidence>
<dbReference type="EMBL" id="RJSE01000001">
    <property type="protein sequence ID" value="RNL66249.1"/>
    <property type="molecule type" value="Genomic_DNA"/>
</dbReference>
<dbReference type="Proteomes" id="UP000267128">
    <property type="component" value="Unassembled WGS sequence"/>
</dbReference>
<reference evidence="1 2" key="1">
    <citation type="submission" date="2018-11" db="EMBL/GenBank/DDBJ databases">
        <authorList>
            <person name="Li F."/>
        </authorList>
    </citation>
    <scope>NUCLEOTIDE SEQUENCE [LARGE SCALE GENOMIC DNA]</scope>
    <source>
        <strain evidence="1 2">Gsoil 097</strain>
    </source>
</reference>
<gene>
    <name evidence="1" type="ORF">EFK50_01075</name>
</gene>
<protein>
    <recommendedName>
        <fullName evidence="3">Head decoration protein</fullName>
    </recommendedName>
</protein>
<proteinExistence type="predicted"/>
<evidence type="ECO:0008006" key="3">
    <source>
        <dbReference type="Google" id="ProtNLM"/>
    </source>
</evidence>
<keyword evidence="2" id="KW-1185">Reference proteome</keyword>
<dbReference type="AlphaFoldDB" id="A0A3N0CSA6"/>
<accession>A0A3N0CSA6</accession>
<dbReference type="RefSeq" id="WP_123225694.1">
    <property type="nucleotide sequence ID" value="NZ_RJSE01000001.1"/>
</dbReference>
<evidence type="ECO:0000313" key="2">
    <source>
        <dbReference type="Proteomes" id="UP000267128"/>
    </source>
</evidence>
<name>A0A3N0CSA6_9ACTN</name>
<comment type="caution">
    <text evidence="1">The sequence shown here is derived from an EMBL/GenBank/DDBJ whole genome shotgun (WGS) entry which is preliminary data.</text>
</comment>
<organism evidence="1 2">
    <name type="scientific">Nocardioides marmoriginsengisoli</name>
    <dbReference type="NCBI Taxonomy" id="661483"/>
    <lineage>
        <taxon>Bacteria</taxon>
        <taxon>Bacillati</taxon>
        <taxon>Actinomycetota</taxon>
        <taxon>Actinomycetes</taxon>
        <taxon>Propionibacteriales</taxon>
        <taxon>Nocardioidaceae</taxon>
        <taxon>Nocardioides</taxon>
    </lineage>
</organism>
<dbReference type="OrthoDB" id="5197973at2"/>